<keyword evidence="1" id="KW-0333">Golgi apparatus</keyword>
<evidence type="ECO:0000313" key="3">
    <source>
        <dbReference type="Ensembl" id="ENSGMOP00000049246.1"/>
    </source>
</evidence>
<dbReference type="CDD" id="cd13288">
    <property type="entry name" value="PH_Ses"/>
    <property type="match status" value="1"/>
</dbReference>
<dbReference type="GO" id="GO:0005769">
    <property type="term" value="C:early endosome"/>
    <property type="evidence" value="ECO:0007669"/>
    <property type="project" value="UniProtKB-SubCell"/>
</dbReference>
<dbReference type="Gene3D" id="2.30.29.30">
    <property type="entry name" value="Pleckstrin-homology domain (PH domain)/Phosphotyrosine-binding domain (PTB)"/>
    <property type="match status" value="1"/>
</dbReference>
<dbReference type="GO" id="GO:0001881">
    <property type="term" value="P:receptor recycling"/>
    <property type="evidence" value="ECO:0007669"/>
    <property type="project" value="UniProtKB-UniRule"/>
</dbReference>
<keyword evidence="1" id="KW-0968">Cytoplasmic vesicle</keyword>
<feature type="domain" description="PH" evidence="2">
    <location>
        <begin position="17"/>
        <end position="116"/>
    </location>
</feature>
<dbReference type="GO" id="GO:0030136">
    <property type="term" value="C:clathrin-coated vesicle"/>
    <property type="evidence" value="ECO:0007669"/>
    <property type="project" value="UniProtKB-SubCell"/>
</dbReference>
<dbReference type="GO" id="GO:0005829">
    <property type="term" value="C:cytosol"/>
    <property type="evidence" value="ECO:0007669"/>
    <property type="project" value="GOC"/>
</dbReference>
<dbReference type="InterPro" id="IPR001849">
    <property type="entry name" value="PH_domain"/>
</dbReference>
<comment type="subcellular location">
    <subcellularLocation>
        <location evidence="1">Early endosome</location>
    </subcellularLocation>
    <subcellularLocation>
        <location evidence="1">Recycling endosome</location>
    </subcellularLocation>
    <subcellularLocation>
        <location evidence="1">Golgi apparatus</location>
        <location evidence="1">trans-Golgi network</location>
    </subcellularLocation>
    <subcellularLocation>
        <location evidence="1">Cytoplasmic vesicle</location>
        <location evidence="1">Clathrin-coated vesicle</location>
    </subcellularLocation>
</comment>
<dbReference type="Ensembl" id="ENSGMOT00000039231.1">
    <property type="protein sequence ID" value="ENSGMOP00000049246.1"/>
    <property type="gene ID" value="ENSGMOG00000026684.1"/>
</dbReference>
<dbReference type="PANTHER" id="PTHR22902:SF17">
    <property type="entry name" value="SESQUIPEDALIAN-1"/>
    <property type="match status" value="1"/>
</dbReference>
<dbReference type="GO" id="GO:0007032">
    <property type="term" value="P:endosome organization"/>
    <property type="evidence" value="ECO:0007669"/>
    <property type="project" value="UniProtKB-UniRule"/>
</dbReference>
<dbReference type="SMART" id="SM00233">
    <property type="entry name" value="PH"/>
    <property type="match status" value="1"/>
</dbReference>
<dbReference type="InterPro" id="IPR045188">
    <property type="entry name" value="Boi1/Boi2-like"/>
</dbReference>
<keyword evidence="4" id="KW-1185">Reference proteome</keyword>
<dbReference type="AlphaFoldDB" id="A0A8C5BPU6"/>
<dbReference type="GO" id="GO:0005802">
    <property type="term" value="C:trans-Golgi network"/>
    <property type="evidence" value="ECO:0007669"/>
    <property type="project" value="UniProtKB-UniRule"/>
</dbReference>
<dbReference type="PROSITE" id="PS50003">
    <property type="entry name" value="PH_DOMAIN"/>
    <property type="match status" value="1"/>
</dbReference>
<proteinExistence type="inferred from homology"/>
<dbReference type="Proteomes" id="UP000694546">
    <property type="component" value="Chromosome 18"/>
</dbReference>
<dbReference type="OMA" id="YFQSCDS"/>
<reference evidence="3" key="2">
    <citation type="submission" date="2025-09" db="UniProtKB">
        <authorList>
            <consortium name="Ensembl"/>
        </authorList>
    </citation>
    <scope>IDENTIFICATION</scope>
</reference>
<organism evidence="3 4">
    <name type="scientific">Gadus morhua</name>
    <name type="common">Atlantic cod</name>
    <dbReference type="NCBI Taxonomy" id="8049"/>
    <lineage>
        <taxon>Eukaryota</taxon>
        <taxon>Metazoa</taxon>
        <taxon>Chordata</taxon>
        <taxon>Craniata</taxon>
        <taxon>Vertebrata</taxon>
        <taxon>Euteleostomi</taxon>
        <taxon>Actinopterygii</taxon>
        <taxon>Neopterygii</taxon>
        <taxon>Teleostei</taxon>
        <taxon>Neoteleostei</taxon>
        <taxon>Acanthomorphata</taxon>
        <taxon>Zeiogadaria</taxon>
        <taxon>Gadariae</taxon>
        <taxon>Gadiformes</taxon>
        <taxon>Gadoidei</taxon>
        <taxon>Gadidae</taxon>
        <taxon>Gadus</taxon>
    </lineage>
</organism>
<evidence type="ECO:0000256" key="1">
    <source>
        <dbReference type="RuleBase" id="RU369082"/>
    </source>
</evidence>
<dbReference type="InterPro" id="IPR011993">
    <property type="entry name" value="PH-like_dom_sf"/>
</dbReference>
<protein>
    <recommendedName>
        <fullName evidence="1">Sesquipedalian</fullName>
        <shortName evidence="1">Ses</shortName>
    </recommendedName>
    <alternativeName>
        <fullName evidence="1">PH domain-containing endocytic trafficking adaptor</fullName>
    </alternativeName>
</protein>
<dbReference type="GO" id="GO:0055037">
    <property type="term" value="C:recycling endosome"/>
    <property type="evidence" value="ECO:0007669"/>
    <property type="project" value="UniProtKB-SubCell"/>
</dbReference>
<keyword evidence="1" id="KW-0597">Phosphoprotein</keyword>
<dbReference type="GO" id="GO:0042147">
    <property type="term" value="P:retrograde transport, endosome to Golgi"/>
    <property type="evidence" value="ECO:0007669"/>
    <property type="project" value="UniProtKB-UniRule"/>
</dbReference>
<dbReference type="GeneTree" id="ENSGT00940000164923"/>
<sequence length="262" mass="29498">MKIHKKILLHYQSCDSPVDKEGYLYKKGVRNSSYQKRWFVLKGNLLFYKERRSERELLGVLVLEGCSVQLCESDERFAFSVVWSESHVAGGRVYKLAAEDQSTQESWLKALLSANHAYLQLLLMDLEARYRGERLKELSLSLSLSELGGTSRPVPLKPAPYAPPGATASSCTAKQLLPAPPVPHNAAIRKSPKLWPKRNANVAPISGPAPPQREWLEFGLGHQEEFIELHTEFGKEVMELIAERLRRGQEGEEAEADLIDFG</sequence>
<keyword evidence="1" id="KW-0967">Endosome</keyword>
<name>A0A8C5BPU6_GADMO</name>
<dbReference type="Pfam" id="PF00169">
    <property type="entry name" value="PH"/>
    <property type="match status" value="1"/>
</dbReference>
<comment type="function">
    <text evidence="1">Plays a role in endocytic trafficking. Required for receptor recycling from endosomes, both to the trans-Golgi network and the plasma membrane.</text>
</comment>
<evidence type="ECO:0000259" key="2">
    <source>
        <dbReference type="PROSITE" id="PS50003"/>
    </source>
</evidence>
<comment type="similarity">
    <text evidence="1">Belongs to the sesquipedalian family.</text>
</comment>
<dbReference type="SUPFAM" id="SSF50729">
    <property type="entry name" value="PH domain-like"/>
    <property type="match status" value="1"/>
</dbReference>
<reference evidence="3" key="1">
    <citation type="submission" date="2025-08" db="UniProtKB">
        <authorList>
            <consortium name="Ensembl"/>
        </authorList>
    </citation>
    <scope>IDENTIFICATION</scope>
</reference>
<evidence type="ECO:0000313" key="4">
    <source>
        <dbReference type="Proteomes" id="UP000694546"/>
    </source>
</evidence>
<dbReference type="PANTHER" id="PTHR22902">
    <property type="entry name" value="SESQUIPEDALIAN"/>
    <property type="match status" value="1"/>
</dbReference>
<accession>A0A8C5BPU6</accession>